<comment type="caution">
    <text evidence="2">The sequence shown here is derived from an EMBL/GenBank/DDBJ whole genome shotgun (WGS) entry which is preliminary data.</text>
</comment>
<feature type="region of interest" description="Disordered" evidence="1">
    <location>
        <begin position="1"/>
        <end position="54"/>
    </location>
</feature>
<reference evidence="2" key="1">
    <citation type="journal article" date="2022" name="DNA Res.">
        <title>Genome analysis of five recently described species of the CUG-Ser clade uncovers Candida theae as a new hybrid lineage with pathogenic potential in the Candida parapsilosis species complex.</title>
        <authorList>
            <person name="Mixao V."/>
            <person name="Del Olmo V."/>
            <person name="Hegedusova E."/>
            <person name="Saus E."/>
            <person name="Pryszcz L."/>
            <person name="Cillingova A."/>
            <person name="Nosek J."/>
            <person name="Gabaldon T."/>
        </authorList>
    </citation>
    <scope>NUCLEOTIDE SEQUENCE</scope>
    <source>
        <strain evidence="2">CBS 10844</strain>
    </source>
</reference>
<dbReference type="Proteomes" id="UP001202479">
    <property type="component" value="Unassembled WGS sequence"/>
</dbReference>
<sequence length="167" mass="19154">MSTKTQSKIQKSTPHGQSKQHSHSQSQSQSQQQRQSLSSCQKKGHGPTNSKIKEYESLKQKNNILMNKIYLHLFEFISSPQFERCFPVLEFQSAILLSCIDLIKLGKLGLSTETEVKTNSEVTSNRSGRKRFDLNDCDRGERDIMRILIRANDWMNKWESVGKANCC</sequence>
<protein>
    <submittedName>
        <fullName evidence="2">Uncharacterized protein</fullName>
    </submittedName>
</protein>
<evidence type="ECO:0000256" key="1">
    <source>
        <dbReference type="SAM" id="MobiDB-lite"/>
    </source>
</evidence>
<feature type="compositionally biased region" description="Low complexity" evidence="1">
    <location>
        <begin position="17"/>
        <end position="39"/>
    </location>
</feature>
<dbReference type="RefSeq" id="XP_049178882.1">
    <property type="nucleotide sequence ID" value="XM_049325420.1"/>
</dbReference>
<keyword evidence="3" id="KW-1185">Reference proteome</keyword>
<dbReference type="GeneID" id="73381639"/>
<gene>
    <name evidence="2" type="ORF">KGF56_004024</name>
</gene>
<organism evidence="2 3">
    <name type="scientific">Candida oxycetoniae</name>
    <dbReference type="NCBI Taxonomy" id="497107"/>
    <lineage>
        <taxon>Eukaryota</taxon>
        <taxon>Fungi</taxon>
        <taxon>Dikarya</taxon>
        <taxon>Ascomycota</taxon>
        <taxon>Saccharomycotina</taxon>
        <taxon>Pichiomycetes</taxon>
        <taxon>Debaryomycetaceae</taxon>
        <taxon>Candida/Lodderomyces clade</taxon>
        <taxon>Candida</taxon>
    </lineage>
</organism>
<accession>A0AAI9SUH9</accession>
<dbReference type="EMBL" id="JAHUZD010000137">
    <property type="protein sequence ID" value="KAI3403135.2"/>
    <property type="molecule type" value="Genomic_DNA"/>
</dbReference>
<dbReference type="AlphaFoldDB" id="A0AAI9SUH9"/>
<feature type="compositionally biased region" description="Polar residues" evidence="1">
    <location>
        <begin position="1"/>
        <end position="16"/>
    </location>
</feature>
<proteinExistence type="predicted"/>
<evidence type="ECO:0000313" key="2">
    <source>
        <dbReference type="EMBL" id="KAI3403135.2"/>
    </source>
</evidence>
<evidence type="ECO:0000313" key="3">
    <source>
        <dbReference type="Proteomes" id="UP001202479"/>
    </source>
</evidence>
<name>A0AAI9SUH9_9ASCO</name>